<protein>
    <submittedName>
        <fullName evidence="5">Beta-lactamase/transpeptidase-like protein</fullName>
    </submittedName>
</protein>
<comment type="caution">
    <text evidence="5">The sequence shown here is derived from an EMBL/GenBank/DDBJ whole genome shotgun (WGS) entry which is preliminary data.</text>
</comment>
<feature type="signal peptide" evidence="2">
    <location>
        <begin position="1"/>
        <end position="16"/>
    </location>
</feature>
<evidence type="ECO:0000259" key="3">
    <source>
        <dbReference type="Pfam" id="PF00144"/>
    </source>
</evidence>
<evidence type="ECO:0000313" key="6">
    <source>
        <dbReference type="Proteomes" id="UP001278766"/>
    </source>
</evidence>
<dbReference type="AlphaFoldDB" id="A0AAE0LND7"/>
<dbReference type="Pfam" id="PF26335">
    <property type="entry name" value="ARB_00930_C"/>
    <property type="match status" value="1"/>
</dbReference>
<dbReference type="InterPro" id="IPR001466">
    <property type="entry name" value="Beta-lactam-related"/>
</dbReference>
<name>A0AAE0LND7_9PEZI</name>
<dbReference type="PANTHER" id="PTHR22935">
    <property type="entry name" value="PENICILLIN-BINDING PROTEIN"/>
    <property type="match status" value="1"/>
</dbReference>
<comment type="similarity">
    <text evidence="1">Belongs to the beta-lactamase family.</text>
</comment>
<reference evidence="5" key="1">
    <citation type="journal article" date="2023" name="Mol. Phylogenet. Evol.">
        <title>Genome-scale phylogeny and comparative genomics of the fungal order Sordariales.</title>
        <authorList>
            <person name="Hensen N."/>
            <person name="Bonometti L."/>
            <person name="Westerberg I."/>
            <person name="Brannstrom I.O."/>
            <person name="Guillou S."/>
            <person name="Cros-Aarteil S."/>
            <person name="Calhoun S."/>
            <person name="Haridas S."/>
            <person name="Kuo A."/>
            <person name="Mondo S."/>
            <person name="Pangilinan J."/>
            <person name="Riley R."/>
            <person name="LaButti K."/>
            <person name="Andreopoulos B."/>
            <person name="Lipzen A."/>
            <person name="Chen C."/>
            <person name="Yan M."/>
            <person name="Daum C."/>
            <person name="Ng V."/>
            <person name="Clum A."/>
            <person name="Steindorff A."/>
            <person name="Ohm R.A."/>
            <person name="Martin F."/>
            <person name="Silar P."/>
            <person name="Natvig D.O."/>
            <person name="Lalanne C."/>
            <person name="Gautier V."/>
            <person name="Ament-Velasquez S.L."/>
            <person name="Kruys A."/>
            <person name="Hutchinson M.I."/>
            <person name="Powell A.J."/>
            <person name="Barry K."/>
            <person name="Miller A.N."/>
            <person name="Grigoriev I.V."/>
            <person name="Debuchy R."/>
            <person name="Gladieux P."/>
            <person name="Hiltunen Thoren M."/>
            <person name="Johannesson H."/>
        </authorList>
    </citation>
    <scope>NUCLEOTIDE SEQUENCE</scope>
    <source>
        <strain evidence="5">CBS 168.71</strain>
    </source>
</reference>
<dbReference type="InterPro" id="IPR058664">
    <property type="entry name" value="ARB_00930-like_C"/>
</dbReference>
<proteinExistence type="inferred from homology"/>
<reference evidence="5" key="2">
    <citation type="submission" date="2023-06" db="EMBL/GenBank/DDBJ databases">
        <authorList>
            <consortium name="Lawrence Berkeley National Laboratory"/>
            <person name="Haridas S."/>
            <person name="Hensen N."/>
            <person name="Bonometti L."/>
            <person name="Westerberg I."/>
            <person name="Brannstrom I.O."/>
            <person name="Guillou S."/>
            <person name="Cros-Aarteil S."/>
            <person name="Calhoun S."/>
            <person name="Kuo A."/>
            <person name="Mondo S."/>
            <person name="Pangilinan J."/>
            <person name="Riley R."/>
            <person name="Labutti K."/>
            <person name="Andreopoulos B."/>
            <person name="Lipzen A."/>
            <person name="Chen C."/>
            <person name="Yanf M."/>
            <person name="Daum C."/>
            <person name="Ng V."/>
            <person name="Clum A."/>
            <person name="Steindorff A."/>
            <person name="Ohm R."/>
            <person name="Martin F."/>
            <person name="Silar P."/>
            <person name="Natvig D."/>
            <person name="Lalanne C."/>
            <person name="Gautier V."/>
            <person name="Ament-Velasquez S.L."/>
            <person name="Kruys A."/>
            <person name="Hutchinson M.I."/>
            <person name="Powell A.J."/>
            <person name="Barry K."/>
            <person name="Miller A.N."/>
            <person name="Grigoriev I.V."/>
            <person name="Debuchy R."/>
            <person name="Gladieux P."/>
            <person name="Thoren M.H."/>
            <person name="Johannesson H."/>
        </authorList>
    </citation>
    <scope>NUCLEOTIDE SEQUENCE</scope>
    <source>
        <strain evidence="5">CBS 168.71</strain>
    </source>
</reference>
<dbReference type="Gene3D" id="3.40.710.10">
    <property type="entry name" value="DD-peptidase/beta-lactamase superfamily"/>
    <property type="match status" value="1"/>
</dbReference>
<dbReference type="EMBL" id="JAUEPN010000011">
    <property type="protein sequence ID" value="KAK3291034.1"/>
    <property type="molecule type" value="Genomic_DNA"/>
</dbReference>
<feature type="domain" description="Beta-lactamase-like ARB-00930-like C-terminal" evidence="4">
    <location>
        <begin position="426"/>
        <end position="589"/>
    </location>
</feature>
<feature type="domain" description="Beta-lactamase-related" evidence="3">
    <location>
        <begin position="87"/>
        <end position="414"/>
    </location>
</feature>
<dbReference type="RefSeq" id="XP_062654548.1">
    <property type="nucleotide sequence ID" value="XM_062808359.1"/>
</dbReference>
<dbReference type="GeneID" id="87845307"/>
<dbReference type="InterPro" id="IPR051478">
    <property type="entry name" value="Beta-lactamase-like_AB/R"/>
</dbReference>
<dbReference type="SUPFAM" id="SSF56601">
    <property type="entry name" value="beta-lactamase/transpeptidase-like"/>
    <property type="match status" value="1"/>
</dbReference>
<dbReference type="PANTHER" id="PTHR22935:SF95">
    <property type="entry name" value="BETA-LACTAMASE-LIKE 1-RELATED"/>
    <property type="match status" value="1"/>
</dbReference>
<evidence type="ECO:0000256" key="2">
    <source>
        <dbReference type="SAM" id="SignalP"/>
    </source>
</evidence>
<keyword evidence="2" id="KW-0732">Signal</keyword>
<feature type="chain" id="PRO_5042186984" evidence="2">
    <location>
        <begin position="17"/>
        <end position="596"/>
    </location>
</feature>
<dbReference type="InterPro" id="IPR012338">
    <property type="entry name" value="Beta-lactam/transpept-like"/>
</dbReference>
<evidence type="ECO:0000313" key="5">
    <source>
        <dbReference type="EMBL" id="KAK3291034.1"/>
    </source>
</evidence>
<dbReference type="Proteomes" id="UP001278766">
    <property type="component" value="Unassembled WGS sequence"/>
</dbReference>
<accession>A0AAE0LND7</accession>
<evidence type="ECO:0000259" key="4">
    <source>
        <dbReference type="Pfam" id="PF26335"/>
    </source>
</evidence>
<sequence>MVKLTHLLLGIPAALALECRPEGPIVPPPRNLKQSDTFSRALANLTATLDSAFKGEFRSSLDAQNVSMSVALVGLDQTEASTPLWEYHHLGSGNVNGTKSLDRHSQYLIGSVSKVITDAILLRSGVNMDDPVTKYLPSLANDTSRIDWESISLRALGGQLAGIPANFGFSEYHYIKTWFETLGFPALNDSSYPPCGVIGLNTACTREQFLTGLLTADPQALPQARPVYSNIAYTILAYAIEAATGKDYTAQLHDYLTSPLGMASTIATPGNDSRAVIPPGESTWGSDYGDNAPGGGLVSTLADLTSFVRAILARDAALGTPAEIRQWLQPRTFSGSRSSAVGLPWEMFRPEPRLLFPGYDAETGEGGHTVTIHAKDGAAYGYHARIALLDEYGVGLVLLTAGNQDALGEVYDAALTGLVPALDAVARQQAVEEYGGVFAGVSTEETGAVPVNATVELDGSSLRLMGLHRKGSDILAALQELWGVTLSEFLPSLDMTGVYRLYPTGIERKAVLADGREVVEEDWRVWWEVEYTSQTDMPGNGLSESDCLTWTLADWMYYGSQSADRVMFVKDAETGSVLGLDAPFLRTGIMGKSEVE</sequence>
<evidence type="ECO:0000256" key="1">
    <source>
        <dbReference type="ARBA" id="ARBA00038473"/>
    </source>
</evidence>
<gene>
    <name evidence="5" type="ORF">B0H64DRAFT_50923</name>
</gene>
<keyword evidence="6" id="KW-1185">Reference proteome</keyword>
<dbReference type="Pfam" id="PF00144">
    <property type="entry name" value="Beta-lactamase"/>
    <property type="match status" value="1"/>
</dbReference>
<organism evidence="5 6">
    <name type="scientific">Chaetomium fimeti</name>
    <dbReference type="NCBI Taxonomy" id="1854472"/>
    <lineage>
        <taxon>Eukaryota</taxon>
        <taxon>Fungi</taxon>
        <taxon>Dikarya</taxon>
        <taxon>Ascomycota</taxon>
        <taxon>Pezizomycotina</taxon>
        <taxon>Sordariomycetes</taxon>
        <taxon>Sordariomycetidae</taxon>
        <taxon>Sordariales</taxon>
        <taxon>Chaetomiaceae</taxon>
        <taxon>Chaetomium</taxon>
    </lineage>
</organism>